<dbReference type="GO" id="GO:0016491">
    <property type="term" value="F:oxidoreductase activity"/>
    <property type="evidence" value="ECO:0007669"/>
    <property type="project" value="UniProtKB-KW"/>
</dbReference>
<evidence type="ECO:0000256" key="5">
    <source>
        <dbReference type="ARBA" id="ARBA00022729"/>
    </source>
</evidence>
<dbReference type="PROSITE" id="PS51669">
    <property type="entry name" value="4FE4S_MOW_BIS_MGD"/>
    <property type="match status" value="1"/>
</dbReference>
<accession>A0A2G1DJN8</accession>
<protein>
    <submittedName>
        <fullName evidence="10">Anaerobic dehydrogenase</fullName>
    </submittedName>
</protein>
<evidence type="ECO:0000256" key="1">
    <source>
        <dbReference type="ARBA" id="ARBA00010312"/>
    </source>
</evidence>
<dbReference type="GO" id="GO:0051539">
    <property type="term" value="F:4 iron, 4 sulfur cluster binding"/>
    <property type="evidence" value="ECO:0007669"/>
    <property type="project" value="UniProtKB-KW"/>
</dbReference>
<dbReference type="Proteomes" id="UP000262712">
    <property type="component" value="Chromosome"/>
</dbReference>
<name>A0A2G1DJN8_9BACT</name>
<keyword evidence="3" id="KW-0500">Molybdenum</keyword>
<evidence type="ECO:0000256" key="8">
    <source>
        <dbReference type="ARBA" id="ARBA00023014"/>
    </source>
</evidence>
<dbReference type="EMBL" id="CP032098">
    <property type="protein sequence ID" value="AXX92863.1"/>
    <property type="molecule type" value="Genomic_DNA"/>
</dbReference>
<keyword evidence="8" id="KW-0411">Iron-sulfur</keyword>
<dbReference type="Gene3D" id="3.40.228.10">
    <property type="entry name" value="Dimethylsulfoxide Reductase, domain 2"/>
    <property type="match status" value="1"/>
</dbReference>
<dbReference type="Pfam" id="PF04879">
    <property type="entry name" value="Molybdop_Fe4S4"/>
    <property type="match status" value="1"/>
</dbReference>
<keyword evidence="7" id="KW-0408">Iron</keyword>
<dbReference type="AlphaFoldDB" id="A0A2G1DJN8"/>
<dbReference type="PANTHER" id="PTHR43742:SF9">
    <property type="entry name" value="TETRATHIONATE REDUCTASE SUBUNIT A"/>
    <property type="match status" value="1"/>
</dbReference>
<reference evidence="10 13" key="2">
    <citation type="submission" date="2018-08" db="EMBL/GenBank/DDBJ databases">
        <title>Complete genome of the Arcobacter molluscorum type strain LMG 25693.</title>
        <authorList>
            <person name="Miller W.G."/>
            <person name="Yee E."/>
            <person name="Bono J.L."/>
        </authorList>
    </citation>
    <scope>NUCLEOTIDE SEQUENCE [LARGE SCALE GENOMIC DNA]</scope>
    <source>
        <strain evidence="10 13">CECT 7696</strain>
    </source>
</reference>
<organism evidence="11 12">
    <name type="scientific">Malaciobacter molluscorum LMG 25693</name>
    <dbReference type="NCBI Taxonomy" id="870501"/>
    <lineage>
        <taxon>Bacteria</taxon>
        <taxon>Pseudomonadati</taxon>
        <taxon>Campylobacterota</taxon>
        <taxon>Epsilonproteobacteria</taxon>
        <taxon>Campylobacterales</taxon>
        <taxon>Arcobacteraceae</taxon>
        <taxon>Malaciobacter</taxon>
    </lineage>
</organism>
<evidence type="ECO:0000256" key="4">
    <source>
        <dbReference type="ARBA" id="ARBA00022723"/>
    </source>
</evidence>
<keyword evidence="5" id="KW-0732">Signal</keyword>
<evidence type="ECO:0000313" key="12">
    <source>
        <dbReference type="Proteomes" id="UP000221222"/>
    </source>
</evidence>
<dbReference type="GO" id="GO:0043546">
    <property type="term" value="F:molybdopterin cofactor binding"/>
    <property type="evidence" value="ECO:0007669"/>
    <property type="project" value="InterPro"/>
</dbReference>
<keyword evidence="4" id="KW-0479">Metal-binding</keyword>
<dbReference type="InterPro" id="IPR027467">
    <property type="entry name" value="MopterinOxRdtase_cofactor_BS"/>
</dbReference>
<comment type="similarity">
    <text evidence="1">Belongs to the prokaryotic molybdopterin-containing oxidoreductase family.</text>
</comment>
<keyword evidence="6" id="KW-0560">Oxidoreductase</keyword>
<dbReference type="SMART" id="SM00926">
    <property type="entry name" value="Molybdop_Fe4S4"/>
    <property type="match status" value="1"/>
</dbReference>
<evidence type="ECO:0000256" key="3">
    <source>
        <dbReference type="ARBA" id="ARBA00022505"/>
    </source>
</evidence>
<dbReference type="Gene3D" id="3.40.50.740">
    <property type="match status" value="1"/>
</dbReference>
<evidence type="ECO:0000259" key="9">
    <source>
        <dbReference type="PROSITE" id="PS51669"/>
    </source>
</evidence>
<evidence type="ECO:0000313" key="11">
    <source>
        <dbReference type="EMBL" id="PHO18699.1"/>
    </source>
</evidence>
<dbReference type="Gene3D" id="2.20.25.90">
    <property type="entry name" value="ADC-like domains"/>
    <property type="match status" value="1"/>
</dbReference>
<reference evidence="11 12" key="1">
    <citation type="submission" date="2017-09" db="EMBL/GenBank/DDBJ databases">
        <title>Arcobacter canalis sp. nov., a new species isolated from a water canal contaminated with urban sewage.</title>
        <authorList>
            <person name="Perez-Cataluna A."/>
            <person name="Salas-Masso N."/>
            <person name="Figueras M.J."/>
        </authorList>
    </citation>
    <scope>NUCLEOTIDE SEQUENCE [LARGE SCALE GENOMIC DNA]</scope>
    <source>
        <strain evidence="11 12">F98-3</strain>
    </source>
</reference>
<dbReference type="PANTHER" id="PTHR43742">
    <property type="entry name" value="TRIMETHYLAMINE-N-OXIDE REDUCTASE"/>
    <property type="match status" value="1"/>
</dbReference>
<evidence type="ECO:0000313" key="10">
    <source>
        <dbReference type="EMBL" id="AXX92863.1"/>
    </source>
</evidence>
<feature type="domain" description="4Fe-4S Mo/W bis-MGD-type" evidence="9">
    <location>
        <begin position="51"/>
        <end position="107"/>
    </location>
</feature>
<dbReference type="GO" id="GO:0046872">
    <property type="term" value="F:metal ion binding"/>
    <property type="evidence" value="ECO:0007669"/>
    <property type="project" value="UniProtKB-KW"/>
</dbReference>
<dbReference type="PROSITE" id="PS00551">
    <property type="entry name" value="MOLYBDOPTERIN_PROK_1"/>
    <property type="match status" value="1"/>
</dbReference>
<dbReference type="EMBL" id="NXFY01000004">
    <property type="protein sequence ID" value="PHO18699.1"/>
    <property type="molecule type" value="Genomic_DNA"/>
</dbReference>
<dbReference type="InterPro" id="IPR050612">
    <property type="entry name" value="Prok_Mopterin_Oxidored"/>
</dbReference>
<dbReference type="InterPro" id="IPR006963">
    <property type="entry name" value="Mopterin_OxRdtase_4Fe-4S_dom"/>
</dbReference>
<dbReference type="Pfam" id="PF00384">
    <property type="entry name" value="Molybdopterin"/>
    <property type="match status" value="1"/>
</dbReference>
<dbReference type="Proteomes" id="UP000221222">
    <property type="component" value="Unassembled WGS sequence"/>
</dbReference>
<dbReference type="SUPFAM" id="SSF53706">
    <property type="entry name" value="Formate dehydrogenase/DMSO reductase, domains 1-3"/>
    <property type="match status" value="1"/>
</dbReference>
<keyword evidence="2" id="KW-0004">4Fe-4S</keyword>
<keyword evidence="12" id="KW-1185">Reference proteome</keyword>
<proteinExistence type="inferred from homology"/>
<dbReference type="InterPro" id="IPR009010">
    <property type="entry name" value="Asp_de-COase-like_dom_sf"/>
</dbReference>
<dbReference type="InterPro" id="IPR006657">
    <property type="entry name" value="MoPterin_dinucl-bd_dom"/>
</dbReference>
<dbReference type="Pfam" id="PF01568">
    <property type="entry name" value="Molydop_binding"/>
    <property type="match status" value="1"/>
</dbReference>
<dbReference type="RefSeq" id="WP_099341757.1">
    <property type="nucleotide sequence ID" value="NZ_CP032098.1"/>
</dbReference>
<dbReference type="Gene3D" id="2.40.40.20">
    <property type="match status" value="1"/>
</dbReference>
<evidence type="ECO:0000256" key="7">
    <source>
        <dbReference type="ARBA" id="ARBA00023004"/>
    </source>
</evidence>
<sequence length="843" mass="95020">MNRRDFIRNGALSLAALKLGEVISLSPTKLEAKEIKTFQDFNTLAKNIKGIQRVPSVCLNCSTICGMTVLVKNGEILGVEGNPLDPNSEGKLCAKAHGGVNAVDYPERIVYPLKRVGKRGDGLWKRITMEEAYEMMSSKIKKCLDDKKPEGIVFHGGRNKMGDITGRFMDAVGSPVILNHRALCSSNKRAANYTTIGDTSWETVDARKCKYFLNFGSNFLENHQGGFALMKRFIEAKQNGAKLITFDTRLSNTAGKSDEWYAPYPSSEGAIALAMANVIMQKNLYNEKFINEWCNTSVEEFKEQIKTYTPEFAQKQSGIAAKDIERMAIEFAKAAPNCASFTNRGSQAHYNGLHNDRAVVILNALVGSIGQEGGYAYGGSKSKKDFPMPKPVPPKPKFTTDLEDPQLYPFANKWQKMRVSELCYDKIKTKKHDIQVYMSYTISSPQTWPEGPQTAVEVLKDEKLIPFHVCSDVVYSEMAHYADLILPDATYFERYTIEGRNAYELIPYFVLRQPAVKPPYDCENFADTLIKVAKRLGEPVAKYFAFDSYEEFISLRFSTLPKKEGLSGFEYMKKYGAWVEEKAKNYEPYNHKLSQKDLDGSFVENNIVYKTKKDKKTAIGIIKDGQKVKGFKTPSRKFEIVSNDIIKYSKKLGLDETGFPHFKMPKSLKEKKDDELVLTTFKWNVHTQARTAPQKYLTEIVHDNPMWINSKTAKKYGVKNGDMVDITTYRPKEGYKASQNEVVGTMRVKAFVTEGIHPEVLAISNSLGMNYGGRVPKARNGLKQNLKAYPEHEDLDLNGHIWWDKRLGGSGNGFNPNNVIPVNPAPLVGMQSWNDTICKIQKI</sequence>
<evidence type="ECO:0000256" key="6">
    <source>
        <dbReference type="ARBA" id="ARBA00023002"/>
    </source>
</evidence>
<dbReference type="InterPro" id="IPR006656">
    <property type="entry name" value="Mopterin_OxRdtase"/>
</dbReference>
<dbReference type="SUPFAM" id="SSF50692">
    <property type="entry name" value="ADC-like"/>
    <property type="match status" value="1"/>
</dbReference>
<evidence type="ECO:0000313" key="13">
    <source>
        <dbReference type="Proteomes" id="UP000262712"/>
    </source>
</evidence>
<gene>
    <name evidence="10" type="ORF">AMOL_1900</name>
    <name evidence="11" type="ORF">CPU12_03805</name>
</gene>
<dbReference type="KEGG" id="amol:AMOL_1900"/>
<evidence type="ECO:0000256" key="2">
    <source>
        <dbReference type="ARBA" id="ARBA00022485"/>
    </source>
</evidence>